<dbReference type="AlphaFoldDB" id="G7IR09"/>
<dbReference type="Proteomes" id="UP000265566">
    <property type="component" value="Chromosome 2"/>
</dbReference>
<dbReference type="eggNOG" id="ENOG502QTEE">
    <property type="taxonomic scope" value="Eukaryota"/>
</dbReference>
<reference evidence="2 5" key="1">
    <citation type="journal article" date="2011" name="Nature">
        <title>The Medicago genome provides insight into the evolution of rhizobial symbioses.</title>
        <authorList>
            <person name="Young N.D."/>
            <person name="Debelle F."/>
            <person name="Oldroyd G.E."/>
            <person name="Geurts R."/>
            <person name="Cannon S.B."/>
            <person name="Udvardi M.K."/>
            <person name="Benedito V.A."/>
            <person name="Mayer K.F."/>
            <person name="Gouzy J."/>
            <person name="Schoof H."/>
            <person name="Van de Peer Y."/>
            <person name="Proost S."/>
            <person name="Cook D.R."/>
            <person name="Meyers B.C."/>
            <person name="Spannagl M."/>
            <person name="Cheung F."/>
            <person name="De Mita S."/>
            <person name="Krishnakumar V."/>
            <person name="Gundlach H."/>
            <person name="Zhou S."/>
            <person name="Mudge J."/>
            <person name="Bharti A.K."/>
            <person name="Murray J.D."/>
            <person name="Naoumkina M.A."/>
            <person name="Rosen B."/>
            <person name="Silverstein K.A."/>
            <person name="Tang H."/>
            <person name="Rombauts S."/>
            <person name="Zhao P.X."/>
            <person name="Zhou P."/>
            <person name="Barbe V."/>
            <person name="Bardou P."/>
            <person name="Bechner M."/>
            <person name="Bellec A."/>
            <person name="Berger A."/>
            <person name="Berges H."/>
            <person name="Bidwell S."/>
            <person name="Bisseling T."/>
            <person name="Choisne N."/>
            <person name="Couloux A."/>
            <person name="Denny R."/>
            <person name="Deshpande S."/>
            <person name="Dai X."/>
            <person name="Doyle J.J."/>
            <person name="Dudez A.M."/>
            <person name="Farmer A.D."/>
            <person name="Fouteau S."/>
            <person name="Franken C."/>
            <person name="Gibelin C."/>
            <person name="Gish J."/>
            <person name="Goldstein S."/>
            <person name="Gonzalez A.J."/>
            <person name="Green P.J."/>
            <person name="Hallab A."/>
            <person name="Hartog M."/>
            <person name="Hua A."/>
            <person name="Humphray S.J."/>
            <person name="Jeong D.H."/>
            <person name="Jing Y."/>
            <person name="Jocker A."/>
            <person name="Kenton S.M."/>
            <person name="Kim D.J."/>
            <person name="Klee K."/>
            <person name="Lai H."/>
            <person name="Lang C."/>
            <person name="Lin S."/>
            <person name="Macmil S.L."/>
            <person name="Magdelenat G."/>
            <person name="Matthews L."/>
            <person name="McCorrison J."/>
            <person name="Monaghan E.L."/>
            <person name="Mun J.H."/>
            <person name="Najar F.Z."/>
            <person name="Nicholson C."/>
            <person name="Noirot C."/>
            <person name="O'Bleness M."/>
            <person name="Paule C.R."/>
            <person name="Poulain J."/>
            <person name="Prion F."/>
            <person name="Qin B."/>
            <person name="Qu C."/>
            <person name="Retzel E.F."/>
            <person name="Riddle C."/>
            <person name="Sallet E."/>
            <person name="Samain S."/>
            <person name="Samson N."/>
            <person name="Sanders I."/>
            <person name="Saurat O."/>
            <person name="Scarpelli C."/>
            <person name="Schiex T."/>
            <person name="Segurens B."/>
            <person name="Severin A.J."/>
            <person name="Sherrier D.J."/>
            <person name="Shi R."/>
            <person name="Sims S."/>
            <person name="Singer S.R."/>
            <person name="Sinharoy S."/>
            <person name="Sterck L."/>
            <person name="Viollet A."/>
            <person name="Wang B.B."/>
            <person name="Wang K."/>
            <person name="Wang M."/>
            <person name="Wang X."/>
            <person name="Warfsmann J."/>
            <person name="Weissenbach J."/>
            <person name="White D.D."/>
            <person name="White J.D."/>
            <person name="Wiley G.B."/>
            <person name="Wincker P."/>
            <person name="Xing Y."/>
            <person name="Yang L."/>
            <person name="Yao Z."/>
            <person name="Ying F."/>
            <person name="Zhai J."/>
            <person name="Zhou L."/>
            <person name="Zuber A."/>
            <person name="Denarie J."/>
            <person name="Dixon R.A."/>
            <person name="May G.D."/>
            <person name="Schwartz D.C."/>
            <person name="Rogers J."/>
            <person name="Quetier F."/>
            <person name="Town C.D."/>
            <person name="Roe B.A."/>
        </authorList>
    </citation>
    <scope>NUCLEOTIDE SEQUENCE [LARGE SCALE GENOMIC DNA]</scope>
    <source>
        <strain evidence="2">A17</strain>
        <strain evidence="4 5">cv. Jemalong A17</strain>
    </source>
</reference>
<reference evidence="4" key="3">
    <citation type="submission" date="2015-04" db="UniProtKB">
        <authorList>
            <consortium name="EnsemblPlants"/>
        </authorList>
    </citation>
    <scope>IDENTIFICATION</scope>
    <source>
        <strain evidence="4">cv. Jemalong A17</strain>
    </source>
</reference>
<dbReference type="Proteomes" id="UP000002051">
    <property type="component" value="Chromosome 2"/>
</dbReference>
<keyword evidence="5" id="KW-1185">Reference proteome</keyword>
<dbReference type="GO" id="GO:0005737">
    <property type="term" value="C:cytoplasm"/>
    <property type="evidence" value="ECO:0000318"/>
    <property type="project" value="GO_Central"/>
</dbReference>
<dbReference type="EnsemblPlants" id="AES66530">
    <property type="protein sequence ID" value="AES66530"/>
    <property type="gene ID" value="MTR_2g075450"/>
</dbReference>
<evidence type="ECO:0000313" key="2">
    <source>
        <dbReference type="EMBL" id="AES66530.1"/>
    </source>
</evidence>
<dbReference type="KEGG" id="mtr:11409278"/>
<proteinExistence type="predicted"/>
<dbReference type="GO" id="GO:0003729">
    <property type="term" value="F:mRNA binding"/>
    <property type="evidence" value="ECO:0000318"/>
    <property type="project" value="GO_Central"/>
</dbReference>
<dbReference type="PaxDb" id="3880-AES66530"/>
<feature type="region of interest" description="Disordered" evidence="1">
    <location>
        <begin position="33"/>
        <end position="56"/>
    </location>
</feature>
<name>G7IR09_MEDTR</name>
<reference evidence="2 5" key="2">
    <citation type="journal article" date="2014" name="BMC Genomics">
        <title>An improved genome release (version Mt4.0) for the model legume Medicago truncatula.</title>
        <authorList>
            <person name="Tang H."/>
            <person name="Krishnakumar V."/>
            <person name="Bidwell S."/>
            <person name="Rosen B."/>
            <person name="Chan A."/>
            <person name="Zhou S."/>
            <person name="Gentzbittel L."/>
            <person name="Childs K.L."/>
            <person name="Yandell M."/>
            <person name="Gundlach H."/>
            <person name="Mayer K.F."/>
            <person name="Schwartz D.C."/>
            <person name="Town C.D."/>
        </authorList>
    </citation>
    <scope>GENOME REANNOTATION</scope>
    <source>
        <strain evidence="4 5">cv. Jemalong A17</strain>
    </source>
</reference>
<evidence type="ECO:0000313" key="6">
    <source>
        <dbReference type="Proteomes" id="UP000265566"/>
    </source>
</evidence>
<accession>G7IR09</accession>
<reference evidence="6" key="4">
    <citation type="journal article" date="2018" name="Nat. Plants">
        <title>Whole-genome landscape of Medicago truncatula symbiotic genes.</title>
        <authorList>
            <person name="Pecrix Y."/>
            <person name="Staton S.E."/>
            <person name="Sallet E."/>
            <person name="Lelandais-Briere C."/>
            <person name="Moreau S."/>
            <person name="Carrere S."/>
            <person name="Blein T."/>
            <person name="Jardinaud M.F."/>
            <person name="Latrasse D."/>
            <person name="Zouine M."/>
            <person name="Zahm M."/>
            <person name="Kreplak J."/>
            <person name="Mayjonade B."/>
            <person name="Satge C."/>
            <person name="Perez M."/>
            <person name="Cauet S."/>
            <person name="Marande W."/>
            <person name="Chantry-Darmon C."/>
            <person name="Lopez-Roques C."/>
            <person name="Bouchez O."/>
            <person name="Berard A."/>
            <person name="Debelle F."/>
            <person name="Munos S."/>
            <person name="Bendahmane A."/>
            <person name="Berges H."/>
            <person name="Niebel A."/>
            <person name="Buitink J."/>
            <person name="Frugier F."/>
            <person name="Benhamed M."/>
            <person name="Crespi M."/>
            <person name="Gouzy J."/>
            <person name="Gamas P."/>
        </authorList>
    </citation>
    <scope>NUCLEOTIDE SEQUENCE [LARGE SCALE GENOMIC DNA]</scope>
    <source>
        <strain evidence="6">cv. Jemalong A17</strain>
    </source>
</reference>
<evidence type="ECO:0000313" key="5">
    <source>
        <dbReference type="Proteomes" id="UP000002051"/>
    </source>
</evidence>
<reference evidence="3" key="5">
    <citation type="journal article" date="2018" name="Nat. Plants">
        <title>Whole-genome landscape of Medicago truncatula symbiotic genes.</title>
        <authorList>
            <person name="Pecrix Y."/>
            <person name="Gamas P."/>
            <person name="Carrere S."/>
        </authorList>
    </citation>
    <scope>NUCLEOTIDE SEQUENCE</scope>
    <source>
        <tissue evidence="3">Leaves</tissue>
    </source>
</reference>
<gene>
    <name evidence="4" type="primary">11409278</name>
    <name evidence="2" type="ordered locus">MTR_2g075450</name>
    <name evidence="3" type="ORF">MtrunA17_Chr2g0315221</name>
</gene>
<feature type="compositionally biased region" description="Polar residues" evidence="1">
    <location>
        <begin position="33"/>
        <end position="49"/>
    </location>
</feature>
<dbReference type="OMA" id="HCPSHEK"/>
<dbReference type="EMBL" id="PSQE01000002">
    <property type="protein sequence ID" value="RHN74889.1"/>
    <property type="molecule type" value="Genomic_DNA"/>
</dbReference>
<dbReference type="HOGENOM" id="CLU_066095_0_0_1"/>
<evidence type="ECO:0000313" key="4">
    <source>
        <dbReference type="EnsemblPlants" id="AES66530"/>
    </source>
</evidence>
<evidence type="ECO:0000313" key="3">
    <source>
        <dbReference type="EMBL" id="RHN74889.1"/>
    </source>
</evidence>
<organism evidence="2 5">
    <name type="scientific">Medicago truncatula</name>
    <name type="common">Barrel medic</name>
    <name type="synonym">Medicago tribuloides</name>
    <dbReference type="NCBI Taxonomy" id="3880"/>
    <lineage>
        <taxon>Eukaryota</taxon>
        <taxon>Viridiplantae</taxon>
        <taxon>Streptophyta</taxon>
        <taxon>Embryophyta</taxon>
        <taxon>Tracheophyta</taxon>
        <taxon>Spermatophyta</taxon>
        <taxon>Magnoliopsida</taxon>
        <taxon>eudicotyledons</taxon>
        <taxon>Gunneridae</taxon>
        <taxon>Pentapetalae</taxon>
        <taxon>rosids</taxon>
        <taxon>fabids</taxon>
        <taxon>Fabales</taxon>
        <taxon>Fabaceae</taxon>
        <taxon>Papilionoideae</taxon>
        <taxon>50 kb inversion clade</taxon>
        <taxon>NPAAA clade</taxon>
        <taxon>Hologalegina</taxon>
        <taxon>IRL clade</taxon>
        <taxon>Trifolieae</taxon>
        <taxon>Medicago</taxon>
    </lineage>
</organism>
<dbReference type="EMBL" id="CM001218">
    <property type="protein sequence ID" value="AES66530.1"/>
    <property type="molecule type" value="Genomic_DNA"/>
</dbReference>
<dbReference type="Gramene" id="rna11022">
    <property type="protein sequence ID" value="RHN74889.1"/>
    <property type="gene ID" value="gene11022"/>
</dbReference>
<dbReference type="OrthoDB" id="974159at2759"/>
<evidence type="ECO:0000256" key="1">
    <source>
        <dbReference type="SAM" id="MobiDB-lite"/>
    </source>
</evidence>
<protein>
    <submittedName>
        <fullName evidence="2 4">Uncharacterized protein</fullName>
    </submittedName>
</protein>
<dbReference type="STRING" id="3880.G7IR09"/>
<sequence length="282" mass="31976">MAAFLKNLLTRHHFNSKTLNSFNSSFPLRPITSLPQTIQPPNSQTQQDGEGNIDTKKKPKRMSLYSLFTDEPAPDHSVISTQNVVEKKQNKKEPFVAKELSVDMVMFLKHLYQNGYFKDAKFSKFSTRFQLVWFNKQYALGYAKFAAMKFATDNPQIAEWLSGSALKQVAVFGCPFIGRNGVFPAKRLRKCLEVPENTVCSKCMLRESCKFVNENVSGCDKLDLNDVMKVIIPYALHWMDPQLVVSDELNKSVNHLLNEFVKLSQSPETASISTFSRISSGN</sequence>